<evidence type="ECO:0000313" key="3">
    <source>
        <dbReference type="EMBL" id="CAG9313738.1"/>
    </source>
</evidence>
<evidence type="ECO:0000313" key="4">
    <source>
        <dbReference type="Proteomes" id="UP001162131"/>
    </source>
</evidence>
<evidence type="ECO:0000256" key="1">
    <source>
        <dbReference type="SAM" id="Coils"/>
    </source>
</evidence>
<dbReference type="GO" id="GO:0035091">
    <property type="term" value="F:phosphatidylinositol binding"/>
    <property type="evidence" value="ECO:0007669"/>
    <property type="project" value="InterPro"/>
</dbReference>
<dbReference type="Proteomes" id="UP001162131">
    <property type="component" value="Unassembled WGS sequence"/>
</dbReference>
<feature type="domain" description="VHS" evidence="2">
    <location>
        <begin position="27"/>
        <end position="168"/>
    </location>
</feature>
<dbReference type="PROSITE" id="PS50179">
    <property type="entry name" value="VHS"/>
    <property type="match status" value="1"/>
</dbReference>
<dbReference type="AlphaFoldDB" id="A0AAU9IJR0"/>
<proteinExistence type="predicted"/>
<feature type="coiled-coil region" evidence="1">
    <location>
        <begin position="399"/>
        <end position="444"/>
    </location>
</feature>
<accession>A0AAU9IJR0</accession>
<organism evidence="3 4">
    <name type="scientific">Blepharisma stoltei</name>
    <dbReference type="NCBI Taxonomy" id="1481888"/>
    <lineage>
        <taxon>Eukaryota</taxon>
        <taxon>Sar</taxon>
        <taxon>Alveolata</taxon>
        <taxon>Ciliophora</taxon>
        <taxon>Postciliodesmatophora</taxon>
        <taxon>Heterotrichea</taxon>
        <taxon>Heterotrichida</taxon>
        <taxon>Blepharismidae</taxon>
        <taxon>Blepharisma</taxon>
    </lineage>
</organism>
<dbReference type="InterPro" id="IPR002014">
    <property type="entry name" value="VHS_dom"/>
</dbReference>
<keyword evidence="1" id="KW-0175">Coiled coil</keyword>
<name>A0AAU9IJR0_9CILI</name>
<protein>
    <recommendedName>
        <fullName evidence="2">VHS domain-containing protein</fullName>
    </recommendedName>
</protein>
<dbReference type="GO" id="GO:0043130">
    <property type="term" value="F:ubiquitin binding"/>
    <property type="evidence" value="ECO:0007669"/>
    <property type="project" value="InterPro"/>
</dbReference>
<gene>
    <name evidence="3" type="ORF">BSTOLATCC_MIC9543</name>
</gene>
<dbReference type="EMBL" id="CAJZBQ010000011">
    <property type="protein sequence ID" value="CAG9313738.1"/>
    <property type="molecule type" value="Genomic_DNA"/>
</dbReference>
<dbReference type="Gene3D" id="2.60.40.1230">
    <property type="match status" value="1"/>
</dbReference>
<keyword evidence="4" id="KW-1185">Reference proteome</keyword>
<comment type="caution">
    <text evidence="3">The sequence shown here is derived from an EMBL/GenBank/DDBJ whole genome shotgun (WGS) entry which is preliminary data.</text>
</comment>
<evidence type="ECO:0000259" key="2">
    <source>
        <dbReference type="PROSITE" id="PS50179"/>
    </source>
</evidence>
<sequence>MNTQKAQDIIRTGIISDSEYQEASQLLSGIIKYAPLSTCKEVIIMIKRIIKDKSCPPTSKLRALKLFHECMMADNTSFLMYAQKKIMSRLTALAKHKKQESDDNRGDDIFGIASLSSEENRLASRNFLITLLKNIQTWAENYGRGPDGRPSSYLNYYNQLLKENVIFPMQLLTQSKQYASRSPPEKLVMKYPGTIQRDYDTYRPPSKQNSITFKNSIESAVKTFYDLVTAGEKKEVLDERAACLKGYRSDIENQIQNCSTDSVEWVEMLFQLGDKVQNALEMYENFKKGKKTENINDKNLGTPNKSLNESILDLDIFSDIPPQKASPVVIKTQGSPTKPMQGPIGNGAFNDPLSLTPVKTQSPAAVNLFNPHLSPNLNSPSIFQTSIKSPSDRIEISILREENDKLKSLLFQKQSEENERISQQNKLLNEVNFLKQALELAKQDISMKDELINKLTSANTQLNKSLFDAAQQIEKLTKLTNGFQDKTSRPNVLKENHLNENSFDHLKPPQTTKILPCESAVSFERKISSEAINYDLYRTSNSMARGVLFDDENIQVGLQIASDDTNIIGMMYIGNKNSCPITEITTEVSDYEKDGLVLSISPTHSHDTIQQGAQANRMIKASLINFTGKIPLLSLKIMQGVEKKYSLWLPITAARFVHGLQQDSKEIWRLWEELASKEEKRNIPLLGIKSMHELSLHISFANSVKVYTYKEIENLSQAQLLGAGNSKPPVFILTTIDPNTLRVDVAVRSENSRIRESFLDLITAQLCGPEIH</sequence>
<dbReference type="InterPro" id="IPR013041">
    <property type="entry name" value="Clathrin_app_Ig-like_sf"/>
</dbReference>
<reference evidence="3" key="1">
    <citation type="submission" date="2021-09" db="EMBL/GenBank/DDBJ databases">
        <authorList>
            <consortium name="AG Swart"/>
            <person name="Singh M."/>
            <person name="Singh A."/>
            <person name="Seah K."/>
            <person name="Emmerich C."/>
        </authorList>
    </citation>
    <scope>NUCLEOTIDE SEQUENCE</scope>
    <source>
        <strain evidence="3">ATCC30299</strain>
    </source>
</reference>
<dbReference type="SUPFAM" id="SSF49348">
    <property type="entry name" value="Clathrin adaptor appendage domain"/>
    <property type="match status" value="1"/>
</dbReference>